<keyword evidence="3" id="KW-1185">Reference proteome</keyword>
<sequence>MGKIKLILKIVLSPFISVLILFLSESSLFLYPLIFSLIVSLSNYKRYTDSIKGTVLSIIFSYFSFFVGYFGWGLFLKGIESIGLTNDIHIGTWFYTDLAFLISGFLIAPLLTLLLNKSLFRNTKTKTTLWIIIITIGILILISFIHNDDSIDNYFNMMNVWQLIVMFGLQLIINQEYLSKKDASSQHGV</sequence>
<dbReference type="OrthoDB" id="1430389at2"/>
<dbReference type="EMBL" id="VOSB01000046">
    <property type="protein sequence ID" value="TXE15258.1"/>
    <property type="molecule type" value="Genomic_DNA"/>
</dbReference>
<accession>A0A5C7B4A5</accession>
<dbReference type="Proteomes" id="UP000321938">
    <property type="component" value="Unassembled WGS sequence"/>
</dbReference>
<feature type="transmembrane region" description="Helical" evidence="1">
    <location>
        <begin position="29"/>
        <end position="47"/>
    </location>
</feature>
<name>A0A5C7B4A5_9FLAO</name>
<feature type="transmembrane region" description="Helical" evidence="1">
    <location>
        <begin position="92"/>
        <end position="115"/>
    </location>
</feature>
<evidence type="ECO:0000256" key="1">
    <source>
        <dbReference type="SAM" id="Phobius"/>
    </source>
</evidence>
<feature type="transmembrane region" description="Helical" evidence="1">
    <location>
        <begin position="127"/>
        <end position="147"/>
    </location>
</feature>
<comment type="caution">
    <text evidence="2">The sequence shown here is derived from an EMBL/GenBank/DDBJ whole genome shotgun (WGS) entry which is preliminary data.</text>
</comment>
<proteinExistence type="predicted"/>
<gene>
    <name evidence="2" type="ORF">ES692_17455</name>
</gene>
<dbReference type="AlphaFoldDB" id="A0A5C7B4A5"/>
<evidence type="ECO:0000313" key="3">
    <source>
        <dbReference type="Proteomes" id="UP000321938"/>
    </source>
</evidence>
<evidence type="ECO:0000313" key="2">
    <source>
        <dbReference type="EMBL" id="TXE15258.1"/>
    </source>
</evidence>
<reference evidence="2 3" key="1">
    <citation type="submission" date="2019-08" db="EMBL/GenBank/DDBJ databases">
        <title>Genome of Psychroserpens burtonensis ACAM 167.</title>
        <authorList>
            <person name="Bowman J.P."/>
        </authorList>
    </citation>
    <scope>NUCLEOTIDE SEQUENCE [LARGE SCALE GENOMIC DNA]</scope>
    <source>
        <strain evidence="2 3">ACAM 167</strain>
    </source>
</reference>
<feature type="transmembrane region" description="Helical" evidence="1">
    <location>
        <begin position="54"/>
        <end position="72"/>
    </location>
</feature>
<feature type="transmembrane region" description="Helical" evidence="1">
    <location>
        <begin position="153"/>
        <end position="173"/>
    </location>
</feature>
<protein>
    <submittedName>
        <fullName evidence="2">Uncharacterized protein</fullName>
    </submittedName>
</protein>
<keyword evidence="1" id="KW-0472">Membrane</keyword>
<organism evidence="2 3">
    <name type="scientific">Psychroserpens burtonensis</name>
    <dbReference type="NCBI Taxonomy" id="49278"/>
    <lineage>
        <taxon>Bacteria</taxon>
        <taxon>Pseudomonadati</taxon>
        <taxon>Bacteroidota</taxon>
        <taxon>Flavobacteriia</taxon>
        <taxon>Flavobacteriales</taxon>
        <taxon>Flavobacteriaceae</taxon>
        <taxon>Psychroserpens</taxon>
    </lineage>
</organism>
<keyword evidence="1" id="KW-0812">Transmembrane</keyword>
<keyword evidence="1" id="KW-1133">Transmembrane helix</keyword>
<dbReference type="RefSeq" id="WP_147232168.1">
    <property type="nucleotide sequence ID" value="NZ_VOSB01000046.1"/>
</dbReference>